<accession>A0ABS2QIM4</accession>
<keyword evidence="2" id="KW-1185">Reference proteome</keyword>
<gene>
    <name evidence="1" type="ORF">JOC77_002246</name>
</gene>
<evidence type="ECO:0000313" key="1">
    <source>
        <dbReference type="EMBL" id="MBM7692815.1"/>
    </source>
</evidence>
<proteinExistence type="predicted"/>
<dbReference type="EMBL" id="JAFBFI010000008">
    <property type="protein sequence ID" value="MBM7692815.1"/>
    <property type="molecule type" value="Genomic_DNA"/>
</dbReference>
<evidence type="ECO:0008006" key="3">
    <source>
        <dbReference type="Google" id="ProtNLM"/>
    </source>
</evidence>
<dbReference type="RefSeq" id="WP_204542983.1">
    <property type="nucleotide sequence ID" value="NZ_JAFBFI010000008.1"/>
</dbReference>
<comment type="caution">
    <text evidence="1">The sequence shown here is derived from an EMBL/GenBank/DDBJ whole genome shotgun (WGS) entry which is preliminary data.</text>
</comment>
<reference evidence="1 2" key="1">
    <citation type="submission" date="2021-01" db="EMBL/GenBank/DDBJ databases">
        <title>Genomic Encyclopedia of Type Strains, Phase IV (KMG-IV): sequencing the most valuable type-strain genomes for metagenomic binning, comparative biology and taxonomic classification.</title>
        <authorList>
            <person name="Goeker M."/>
        </authorList>
    </citation>
    <scope>NUCLEOTIDE SEQUENCE [LARGE SCALE GENOMIC DNA]</scope>
    <source>
        <strain evidence="1 2">DSM 105482</strain>
    </source>
</reference>
<dbReference type="Proteomes" id="UP000823486">
    <property type="component" value="Unassembled WGS sequence"/>
</dbReference>
<protein>
    <recommendedName>
        <fullName evidence="3">Uracil-DNA glycosylase-like domain-containing protein</fullName>
    </recommendedName>
</protein>
<organism evidence="1 2">
    <name type="scientific">Peribacillus deserti</name>
    <dbReference type="NCBI Taxonomy" id="673318"/>
    <lineage>
        <taxon>Bacteria</taxon>
        <taxon>Bacillati</taxon>
        <taxon>Bacillota</taxon>
        <taxon>Bacilli</taxon>
        <taxon>Bacillales</taxon>
        <taxon>Bacillaceae</taxon>
        <taxon>Peribacillus</taxon>
    </lineage>
</organism>
<name>A0ABS2QIM4_9BACI</name>
<evidence type="ECO:0000313" key="2">
    <source>
        <dbReference type="Proteomes" id="UP000823486"/>
    </source>
</evidence>
<sequence>MSVHSETLRPYIHLIESLPAQELEKKDLLIPELIMEKSGGLEMYYAPHNEYINVQTRIVIAGITPGWNQMKMAFEQAKRSIQQGASLEQIACDVKKAARFAGTMRNHLIKMLDSCGLPEALGLQTSRQLFGDRSNLLHTTSVIKYPVFSDGKNYTGHAPKIDHSSLLKKYAYEIFPQEIIQLEKPYLLIPLGKSVSEVIRTLMDQGRIPRNPCLLDFPHPSGANGHRHKQFEKLKSHFKTIVEDFALTHLTKE</sequence>